<feature type="modified residue" description="4-aspartylphosphate" evidence="2">
    <location>
        <position position="67"/>
    </location>
</feature>
<sequence>MLKTASLISSEPLKPLRVLVIEDDALIAMLYVELVEEMGHVVCAIERTEADAVAGAARYKPDLMIVDAGLRDGSGIAAVTEILRGGFIPHVFVTGDARAVQTVRPDAVILQKPFRDPELAQAVQRALDATSTG</sequence>
<dbReference type="GO" id="GO:0000160">
    <property type="term" value="P:phosphorelay signal transduction system"/>
    <property type="evidence" value="ECO:0007669"/>
    <property type="project" value="InterPro"/>
</dbReference>
<dbReference type="Gene3D" id="3.40.50.2300">
    <property type="match status" value="1"/>
</dbReference>
<proteinExistence type="predicted"/>
<dbReference type="AlphaFoldDB" id="A0A9E8A3Y8"/>
<organism evidence="4">
    <name type="scientific">Bosea sp. NBC_00436</name>
    <dbReference type="NCBI Taxonomy" id="2969620"/>
    <lineage>
        <taxon>Bacteria</taxon>
        <taxon>Pseudomonadati</taxon>
        <taxon>Pseudomonadota</taxon>
        <taxon>Alphaproteobacteria</taxon>
        <taxon>Hyphomicrobiales</taxon>
        <taxon>Boseaceae</taxon>
        <taxon>Bosea</taxon>
    </lineage>
</organism>
<dbReference type="SUPFAM" id="SSF52172">
    <property type="entry name" value="CheY-like"/>
    <property type="match status" value="1"/>
</dbReference>
<dbReference type="InterPro" id="IPR050595">
    <property type="entry name" value="Bact_response_regulator"/>
</dbReference>
<name>A0A9E8A3Y8_9HYPH</name>
<dbReference type="EMBL" id="CP102774">
    <property type="protein sequence ID" value="UZF87245.1"/>
    <property type="molecule type" value="Genomic_DNA"/>
</dbReference>
<evidence type="ECO:0000256" key="2">
    <source>
        <dbReference type="PROSITE-ProRule" id="PRU00169"/>
    </source>
</evidence>
<evidence type="ECO:0000313" key="4">
    <source>
        <dbReference type="EMBL" id="UZF87245.1"/>
    </source>
</evidence>
<dbReference type="PROSITE" id="PS50110">
    <property type="entry name" value="RESPONSE_REGULATORY"/>
    <property type="match status" value="1"/>
</dbReference>
<protein>
    <submittedName>
        <fullName evidence="4">Response regulator</fullName>
    </submittedName>
</protein>
<reference evidence="4" key="1">
    <citation type="submission" date="2022-08" db="EMBL/GenBank/DDBJ databases">
        <title>Complete Genome Sequences of 2 Bosea sp. soil isolates.</title>
        <authorList>
            <person name="Alvarez Arevalo M."/>
            <person name="Sterndorff E.B."/>
            <person name="Faurdal D."/>
            <person name="Joergensen T.S."/>
            <person name="Weber T."/>
        </authorList>
    </citation>
    <scope>NUCLEOTIDE SEQUENCE</scope>
    <source>
        <strain evidence="4">NBC_00436</strain>
    </source>
</reference>
<gene>
    <name evidence="4" type="ORF">NWE54_00100</name>
</gene>
<dbReference type="InterPro" id="IPR011006">
    <property type="entry name" value="CheY-like_superfamily"/>
</dbReference>
<feature type="domain" description="Response regulatory" evidence="3">
    <location>
        <begin position="17"/>
        <end position="127"/>
    </location>
</feature>
<dbReference type="SMART" id="SM00448">
    <property type="entry name" value="REC"/>
    <property type="match status" value="1"/>
</dbReference>
<dbReference type="Pfam" id="PF00072">
    <property type="entry name" value="Response_reg"/>
    <property type="match status" value="1"/>
</dbReference>
<evidence type="ECO:0000256" key="1">
    <source>
        <dbReference type="ARBA" id="ARBA00022553"/>
    </source>
</evidence>
<accession>A0A9E8A3Y8</accession>
<keyword evidence="1 2" id="KW-0597">Phosphoprotein</keyword>
<dbReference type="PANTHER" id="PTHR44591:SF24">
    <property type="entry name" value="PROTEIN-GLUTAMATE METHYLESTERASE_PROTEIN-GLUTAMINE GLUTAMINASE 1"/>
    <property type="match status" value="1"/>
</dbReference>
<evidence type="ECO:0000259" key="3">
    <source>
        <dbReference type="PROSITE" id="PS50110"/>
    </source>
</evidence>
<dbReference type="InterPro" id="IPR001789">
    <property type="entry name" value="Sig_transdc_resp-reg_receiver"/>
</dbReference>
<dbReference type="PANTHER" id="PTHR44591">
    <property type="entry name" value="STRESS RESPONSE REGULATOR PROTEIN 1"/>
    <property type="match status" value="1"/>
</dbReference>